<feature type="domain" description="Endonuclease/exonuclease/phosphatase" evidence="1">
    <location>
        <begin position="5"/>
        <end position="136"/>
    </location>
</feature>
<evidence type="ECO:0000259" key="1">
    <source>
        <dbReference type="Pfam" id="PF03372"/>
    </source>
</evidence>
<name>A0A1J1J237_9DIPT</name>
<dbReference type="PANTHER" id="PTHR33776:SF3">
    <property type="entry name" value="PHD-TYPE DOMAIN-CONTAINING PROTEIN"/>
    <property type="match status" value="1"/>
</dbReference>
<accession>A0A1J1J237</accession>
<reference evidence="2 3" key="1">
    <citation type="submission" date="2015-04" db="EMBL/GenBank/DDBJ databases">
        <authorList>
            <person name="Syromyatnikov M.Y."/>
            <person name="Popov V.N."/>
        </authorList>
    </citation>
    <scope>NUCLEOTIDE SEQUENCE [LARGE SCALE GENOMIC DNA]</scope>
</reference>
<dbReference type="Proteomes" id="UP000183832">
    <property type="component" value="Unassembled WGS sequence"/>
</dbReference>
<organism evidence="2 3">
    <name type="scientific">Clunio marinus</name>
    <dbReference type="NCBI Taxonomy" id="568069"/>
    <lineage>
        <taxon>Eukaryota</taxon>
        <taxon>Metazoa</taxon>
        <taxon>Ecdysozoa</taxon>
        <taxon>Arthropoda</taxon>
        <taxon>Hexapoda</taxon>
        <taxon>Insecta</taxon>
        <taxon>Pterygota</taxon>
        <taxon>Neoptera</taxon>
        <taxon>Endopterygota</taxon>
        <taxon>Diptera</taxon>
        <taxon>Nematocera</taxon>
        <taxon>Chironomoidea</taxon>
        <taxon>Chironomidae</taxon>
        <taxon>Clunio</taxon>
    </lineage>
</organism>
<dbReference type="EMBL" id="CVRI01000064">
    <property type="protein sequence ID" value="CRL05518.1"/>
    <property type="molecule type" value="Genomic_DNA"/>
</dbReference>
<dbReference type="InterPro" id="IPR036691">
    <property type="entry name" value="Endo/exonu/phosph_ase_sf"/>
</dbReference>
<protein>
    <submittedName>
        <fullName evidence="2">CLUMA_CG018503, isoform A</fullName>
    </submittedName>
</protein>
<sequence>MKKNLDDFRILIKNVNVHIIAVSETWFKPHHNSNALNIPGFSLYRHDRNNLSRCRGGGIAFYVKDNIKAKVVSKSRHNGLTEFMFLELSGMNNQKLIFGVVYNPPNTSNFQPLLNSINNLMSTRSDILIVGDFNSNMLNQSPSTKRLLHEFSMFGLECHQSEPTNFSNIANPKTCNNDIVKTYLDYKNVDENLLLQAISLQNWDELYKLSAIDDQIKLINNFINELMSQVVPFDKLNQLPKLLSSFKQS</sequence>
<dbReference type="PANTHER" id="PTHR33776">
    <property type="entry name" value="ENDO/EXONUCLEASE/PHOSPHATASE DOMAIN-CONTAINING PROTEIN"/>
    <property type="match status" value="1"/>
</dbReference>
<proteinExistence type="predicted"/>
<dbReference type="STRING" id="568069.A0A1J1J237"/>
<evidence type="ECO:0000313" key="2">
    <source>
        <dbReference type="EMBL" id="CRL05518.1"/>
    </source>
</evidence>
<evidence type="ECO:0000313" key="3">
    <source>
        <dbReference type="Proteomes" id="UP000183832"/>
    </source>
</evidence>
<dbReference type="Pfam" id="PF03372">
    <property type="entry name" value="Exo_endo_phos"/>
    <property type="match status" value="1"/>
</dbReference>
<dbReference type="AlphaFoldDB" id="A0A1J1J237"/>
<keyword evidence="3" id="KW-1185">Reference proteome</keyword>
<gene>
    <name evidence="2" type="ORF">CLUMA_CG018503</name>
</gene>
<dbReference type="OrthoDB" id="7764750at2759"/>
<dbReference type="InterPro" id="IPR005135">
    <property type="entry name" value="Endo/exonuclease/phosphatase"/>
</dbReference>
<dbReference type="GO" id="GO:0003824">
    <property type="term" value="F:catalytic activity"/>
    <property type="evidence" value="ECO:0007669"/>
    <property type="project" value="InterPro"/>
</dbReference>
<dbReference type="Gene3D" id="3.60.10.10">
    <property type="entry name" value="Endonuclease/exonuclease/phosphatase"/>
    <property type="match status" value="1"/>
</dbReference>
<dbReference type="SUPFAM" id="SSF56219">
    <property type="entry name" value="DNase I-like"/>
    <property type="match status" value="1"/>
</dbReference>